<dbReference type="Gramene" id="Pp3c8_20800V3.23">
    <property type="protein sequence ID" value="Pp3c8_20800V3.23"/>
    <property type="gene ID" value="Pp3c8_20800"/>
</dbReference>
<dbReference type="OrthoDB" id="162894at2759"/>
<dbReference type="PROSITE" id="PS50011">
    <property type="entry name" value="PROTEIN_KINASE_DOM"/>
    <property type="match status" value="1"/>
</dbReference>
<dbReference type="Pfam" id="PF00069">
    <property type="entry name" value="Pkinase"/>
    <property type="match status" value="1"/>
</dbReference>
<keyword evidence="4" id="KW-0808">Transferase</keyword>
<comment type="catalytic activity">
    <reaction evidence="11">
        <text>L-threonyl-[protein] + ATP = O-phospho-L-threonyl-[protein] + ADP + H(+)</text>
        <dbReference type="Rhea" id="RHEA:46608"/>
        <dbReference type="Rhea" id="RHEA-COMP:11060"/>
        <dbReference type="Rhea" id="RHEA-COMP:11605"/>
        <dbReference type="ChEBI" id="CHEBI:15378"/>
        <dbReference type="ChEBI" id="CHEBI:30013"/>
        <dbReference type="ChEBI" id="CHEBI:30616"/>
        <dbReference type="ChEBI" id="CHEBI:61977"/>
        <dbReference type="ChEBI" id="CHEBI:456216"/>
        <dbReference type="EC" id="2.7.11.1"/>
    </reaction>
</comment>
<dbReference type="CDD" id="cd05579">
    <property type="entry name" value="STKc_MAST_like"/>
    <property type="match status" value="1"/>
</dbReference>
<dbReference type="RefSeq" id="XP_024382475.1">
    <property type="nucleotide sequence ID" value="XM_024526707.2"/>
</dbReference>
<evidence type="ECO:0000256" key="8">
    <source>
        <dbReference type="ARBA" id="ARBA00022777"/>
    </source>
</evidence>
<evidence type="ECO:0000256" key="4">
    <source>
        <dbReference type="ARBA" id="ARBA00022679"/>
    </source>
</evidence>
<reference evidence="16 17" key="2">
    <citation type="journal article" date="2018" name="Plant J.">
        <title>The Physcomitrella patens chromosome-scale assembly reveals moss genome structure and evolution.</title>
        <authorList>
            <person name="Lang D."/>
            <person name="Ullrich K.K."/>
            <person name="Murat F."/>
            <person name="Fuchs J."/>
            <person name="Jenkins J."/>
            <person name="Haas F.B."/>
            <person name="Piednoel M."/>
            <person name="Gundlach H."/>
            <person name="Van Bel M."/>
            <person name="Meyberg R."/>
            <person name="Vives C."/>
            <person name="Morata J."/>
            <person name="Symeonidi A."/>
            <person name="Hiss M."/>
            <person name="Muchero W."/>
            <person name="Kamisugi Y."/>
            <person name="Saleh O."/>
            <person name="Blanc G."/>
            <person name="Decker E.L."/>
            <person name="van Gessel N."/>
            <person name="Grimwood J."/>
            <person name="Hayes R.D."/>
            <person name="Graham S.W."/>
            <person name="Gunter L.E."/>
            <person name="McDaniel S.F."/>
            <person name="Hoernstein S.N.W."/>
            <person name="Larsson A."/>
            <person name="Li F.W."/>
            <person name="Perroud P.F."/>
            <person name="Phillips J."/>
            <person name="Ranjan P."/>
            <person name="Rokshar D.S."/>
            <person name="Rothfels C.J."/>
            <person name="Schneider L."/>
            <person name="Shu S."/>
            <person name="Stevenson D.W."/>
            <person name="Thummler F."/>
            <person name="Tillich M."/>
            <person name="Villarreal Aguilar J.C."/>
            <person name="Widiez T."/>
            <person name="Wong G.K."/>
            <person name="Wymore A."/>
            <person name="Zhang Y."/>
            <person name="Zimmer A.D."/>
            <person name="Quatrano R.S."/>
            <person name="Mayer K.F.X."/>
            <person name="Goodstein D."/>
            <person name="Casacuberta J.M."/>
            <person name="Vandepoele K."/>
            <person name="Reski R."/>
            <person name="Cuming A.C."/>
            <person name="Tuskan G.A."/>
            <person name="Maumus F."/>
            <person name="Salse J."/>
            <person name="Schmutz J."/>
            <person name="Rensing S.A."/>
        </authorList>
    </citation>
    <scope>NUCLEOTIDE SEQUENCE [LARGE SCALE GENOMIC DNA]</scope>
    <source>
        <strain evidence="16 17">cv. Gransden 2004</strain>
    </source>
</reference>
<evidence type="ECO:0000256" key="13">
    <source>
        <dbReference type="SAM" id="MobiDB-lite"/>
    </source>
</evidence>
<dbReference type="GO" id="GO:0004674">
    <property type="term" value="F:protein serine/threonine kinase activity"/>
    <property type="evidence" value="ECO:0000318"/>
    <property type="project" value="GO_Central"/>
</dbReference>
<gene>
    <name evidence="16" type="primary">LOC112285698</name>
</gene>
<feature type="region of interest" description="Disordered" evidence="13">
    <location>
        <begin position="1358"/>
        <end position="1408"/>
    </location>
</feature>
<keyword evidence="3" id="KW-0597">Phosphoprotein</keyword>
<evidence type="ECO:0000256" key="12">
    <source>
        <dbReference type="ARBA" id="ARBA00048679"/>
    </source>
</evidence>
<evidence type="ECO:0000259" key="14">
    <source>
        <dbReference type="PROSITE" id="PS50011"/>
    </source>
</evidence>
<feature type="domain" description="Protein kinase" evidence="14">
    <location>
        <begin position="1027"/>
        <end position="1319"/>
    </location>
</feature>
<dbReference type="InterPro" id="IPR008271">
    <property type="entry name" value="Ser/Thr_kinase_AS"/>
</dbReference>
<evidence type="ECO:0000256" key="9">
    <source>
        <dbReference type="ARBA" id="ARBA00022833"/>
    </source>
</evidence>
<keyword evidence="8" id="KW-0418">Kinase</keyword>
<dbReference type="KEGG" id="ppp:112285698"/>
<feature type="region of interest" description="Disordered" evidence="13">
    <location>
        <begin position="864"/>
        <end position="886"/>
    </location>
</feature>
<dbReference type="InterPro" id="IPR058783">
    <property type="entry name" value="IREH1/IRE-like_N"/>
</dbReference>
<evidence type="ECO:0000256" key="1">
    <source>
        <dbReference type="ARBA" id="ARBA00012513"/>
    </source>
</evidence>
<keyword evidence="5" id="KW-0479">Metal-binding</keyword>
<accession>A0A7I4EG87</accession>
<feature type="compositionally biased region" description="Basic and acidic residues" evidence="13">
    <location>
        <begin position="16"/>
        <end position="45"/>
    </location>
</feature>
<proteinExistence type="predicted"/>
<feature type="region of interest" description="Disordered" evidence="13">
    <location>
        <begin position="663"/>
        <end position="692"/>
    </location>
</feature>
<dbReference type="PROSITE" id="PS51285">
    <property type="entry name" value="AGC_KINASE_CTER"/>
    <property type="match status" value="1"/>
</dbReference>
<dbReference type="FunFam" id="3.30.200.20:FF:000147">
    <property type="entry name" value="probable serine/threonine protein kinase IREH1"/>
    <property type="match status" value="1"/>
</dbReference>
<keyword evidence="17" id="KW-1185">Reference proteome</keyword>
<evidence type="ECO:0000256" key="6">
    <source>
        <dbReference type="ARBA" id="ARBA00022741"/>
    </source>
</evidence>
<keyword evidence="7" id="KW-0863">Zinc-finger</keyword>
<evidence type="ECO:0000256" key="10">
    <source>
        <dbReference type="ARBA" id="ARBA00022840"/>
    </source>
</evidence>
<dbReference type="InParanoid" id="A0A7I4EG87"/>
<dbReference type="InterPro" id="IPR050236">
    <property type="entry name" value="Ser_Thr_kinase_AGC"/>
</dbReference>
<dbReference type="InterPro" id="IPR000719">
    <property type="entry name" value="Prot_kinase_dom"/>
</dbReference>
<dbReference type="GO" id="GO:0005524">
    <property type="term" value="F:ATP binding"/>
    <property type="evidence" value="ECO:0007669"/>
    <property type="project" value="UniProtKB-KW"/>
</dbReference>
<dbReference type="GeneID" id="112285698"/>
<keyword evidence="2" id="KW-0723">Serine/threonine-protein kinase</keyword>
<feature type="region of interest" description="Disordered" evidence="13">
    <location>
        <begin position="246"/>
        <end position="280"/>
    </location>
</feature>
<evidence type="ECO:0000313" key="17">
    <source>
        <dbReference type="Proteomes" id="UP000006727"/>
    </source>
</evidence>
<feature type="compositionally biased region" description="Polar residues" evidence="13">
    <location>
        <begin position="877"/>
        <end position="886"/>
    </location>
</feature>
<evidence type="ECO:0000256" key="7">
    <source>
        <dbReference type="ARBA" id="ARBA00022771"/>
    </source>
</evidence>
<dbReference type="Pfam" id="PF26031">
    <property type="entry name" value="IREH1"/>
    <property type="match status" value="1"/>
</dbReference>
<sequence>MGPFGRVVIGSIVSKDIGKKKDAGGKEGNKNKKGAEENEVSKGTDEDALTNGVKKDAGEKWSSARLFSWSKDDSSRGSGEKVEKGRRTSAPGKVQTNPGDSKAELTSFLSNEFGSALGLNRIKTRSGPLYTTSTRSGPVFAGTLQSRFNIGNEKSEEVPGKDYSSCSPGVRKAAKAAKVHARDSVSPKDSFTEGGSNCRGRRCLEAESREVLSSCSTEGSSGPLFVPVSNLGLGSGKLADRYLSETNHSSEDAISPSGSTRNEVSTGQVSQPGSASSLVDIDSNFDTGSIGRNSMRGSFVGFQHARSVPAVDPFIDESRSRGLSKVNGEAVRCCDLMMQDIETDLPKEIESPRFQALLRMTGGPRKGKTTDIKSFSHELDPRGMRSYEFPRPHNLHELEEDVWYLGSQEVMAALGARFHTAKDEVNAELAVFAGDLVEVLESCSDMDPYHEERIEDLLVLAREYALMDPQVFRRQCEAIVQELDDKRQELPMGILKRLHTRMLFILTRCTRLLQFEKENGLDEDELHRLQQQAKGGSSMGSWSTVIGWKEKGKALLNVGKNPRLNASSKPHIQDGASKSPGKRVYDEATTSGTSAFSDVTEQEVELGEESTMKIPGGSVSPVHSLVADPLASWKNFTIAPPNELEPHGAVSNIETEIGSDVYKKSGSPQSNAHEGIRTSASLKEAHRMPSSKRHQRVSWGHWTYQTEVLDDNLDFICRICEDEVATSRLEEHSRVCALADRCDQQGLDVDDRLRRIAETLERMAESFTPKSFSMVAGGSPETAKTYSPNNGGCSSDGGLSERCNSSSALNDKVRGELLRRGSEEMLEDLHEIVAASIGDDNRSFNAITCKTRFGPKVEQSFIPTSSSNGSVLGPASSAGSLTPRSPLTTPRISQIDLLLSDRNNFSEVDDTLQLNELADIARCIAGAQPKEGGADNGAEYIVSCLHDLQDVLRCNKVEALAVATFGKRIEKLCMEKYHKFLEILDPNAVEAASSAGEEEILEDDTFHSFKSTPVHLSYKDRTTIDDFEIIKPISRGAFGRVFLARKCTTGDLFAIKVLRKADMIRKNAVESVKAERNILISARNPFVVRFFYSFTCRDNLYLVMEYLNGGDMYSMLRNLGYLEESLARVYVAELVLALECLHSLGVVHRDLKPDNILIAHDGHIKLTDFGLSRVGLINSTDDLSGPATAGTMLMEESVKNQSLSPKHVHQRKIRQQRSAVGTPDYLAPEILLGTSHGPAADWWSTGVILFEFLTGIPPFNAEYPQIIFDNILNRHIPWPAVPEYMSHEAQDLIDKLLTEDPNERLGAKGAAEVKAHPFFKDINWDTLARQKAAFIPSPDGAHDTSYFASRYAWNSNEGNFEPDPHFDESDDESTSSGSTSDSDDRPEEAVTRKPMKDPNNAAVPKSHKFVRDECGDMAEFESSSSCKYTFSNFSFKNLSQLASINYDLLQQSERRDSPKGSR</sequence>
<keyword evidence="9" id="KW-0862">Zinc</keyword>
<reference evidence="16 17" key="1">
    <citation type="journal article" date="2008" name="Science">
        <title>The Physcomitrella genome reveals evolutionary insights into the conquest of land by plants.</title>
        <authorList>
            <person name="Rensing S."/>
            <person name="Lang D."/>
            <person name="Zimmer A."/>
            <person name="Terry A."/>
            <person name="Salamov A."/>
            <person name="Shapiro H."/>
            <person name="Nishiyama T."/>
            <person name="Perroud P.-F."/>
            <person name="Lindquist E."/>
            <person name="Kamisugi Y."/>
            <person name="Tanahashi T."/>
            <person name="Sakakibara K."/>
            <person name="Fujita T."/>
            <person name="Oishi K."/>
            <person name="Shin-I T."/>
            <person name="Kuroki Y."/>
            <person name="Toyoda A."/>
            <person name="Suzuki Y."/>
            <person name="Hashimoto A."/>
            <person name="Yamaguchi K."/>
            <person name="Sugano A."/>
            <person name="Kohara Y."/>
            <person name="Fujiyama A."/>
            <person name="Anterola A."/>
            <person name="Aoki S."/>
            <person name="Ashton N."/>
            <person name="Barbazuk W.B."/>
            <person name="Barker E."/>
            <person name="Bennetzen J."/>
            <person name="Bezanilla M."/>
            <person name="Blankenship R."/>
            <person name="Cho S.H."/>
            <person name="Dutcher S."/>
            <person name="Estelle M."/>
            <person name="Fawcett J.A."/>
            <person name="Gundlach H."/>
            <person name="Hanada K."/>
            <person name="Heyl A."/>
            <person name="Hicks K.A."/>
            <person name="Hugh J."/>
            <person name="Lohr M."/>
            <person name="Mayer K."/>
            <person name="Melkozernov A."/>
            <person name="Murata T."/>
            <person name="Nelson D."/>
            <person name="Pils B."/>
            <person name="Prigge M."/>
            <person name="Reiss B."/>
            <person name="Renner T."/>
            <person name="Rombauts S."/>
            <person name="Rushton P."/>
            <person name="Sanderfoot A."/>
            <person name="Schween G."/>
            <person name="Shiu S.-H."/>
            <person name="Stueber K."/>
            <person name="Theodoulou F.L."/>
            <person name="Tu H."/>
            <person name="Van de Peer Y."/>
            <person name="Verrier P.J."/>
            <person name="Waters E."/>
            <person name="Wood A."/>
            <person name="Yang L."/>
            <person name="Cove D."/>
            <person name="Cuming A."/>
            <person name="Hasebe M."/>
            <person name="Lucas S."/>
            <person name="Mishler D.B."/>
            <person name="Reski R."/>
            <person name="Grigoriev I."/>
            <person name="Quatrano R.S."/>
            <person name="Boore J.L."/>
        </authorList>
    </citation>
    <scope>NUCLEOTIDE SEQUENCE [LARGE SCALE GENOMIC DNA]</scope>
    <source>
        <strain evidence="16 17">cv. Gransden 2004</strain>
    </source>
</reference>
<dbReference type="Gene3D" id="1.10.510.10">
    <property type="entry name" value="Transferase(Phosphotransferase) domain 1"/>
    <property type="match status" value="1"/>
</dbReference>
<dbReference type="Gene3D" id="3.30.200.20">
    <property type="entry name" value="Phosphorylase Kinase, domain 1"/>
    <property type="match status" value="1"/>
</dbReference>
<feature type="region of interest" description="Disordered" evidence="13">
    <location>
        <begin position="561"/>
        <end position="589"/>
    </location>
</feature>
<dbReference type="InterPro" id="IPR011009">
    <property type="entry name" value="Kinase-like_dom_sf"/>
</dbReference>
<dbReference type="FunFam" id="1.10.510.10:FF:000294">
    <property type="entry name" value="Serine/threonine-protein kinase OXI1"/>
    <property type="match status" value="1"/>
</dbReference>
<feature type="compositionally biased region" description="Basic and acidic residues" evidence="13">
    <location>
        <begin position="70"/>
        <end position="86"/>
    </location>
</feature>
<keyword evidence="10" id="KW-0067">ATP-binding</keyword>
<feature type="domain" description="AGC-kinase C-terminal" evidence="15">
    <location>
        <begin position="1320"/>
        <end position="1445"/>
    </location>
</feature>
<organism evidence="16 17">
    <name type="scientific">Physcomitrium patens</name>
    <name type="common">Spreading-leaved earth moss</name>
    <name type="synonym">Physcomitrella patens</name>
    <dbReference type="NCBI Taxonomy" id="3218"/>
    <lineage>
        <taxon>Eukaryota</taxon>
        <taxon>Viridiplantae</taxon>
        <taxon>Streptophyta</taxon>
        <taxon>Embryophyta</taxon>
        <taxon>Bryophyta</taxon>
        <taxon>Bryophytina</taxon>
        <taxon>Bryopsida</taxon>
        <taxon>Funariidae</taxon>
        <taxon>Funariales</taxon>
        <taxon>Funariaceae</taxon>
        <taxon>Physcomitrium</taxon>
    </lineage>
</organism>
<dbReference type="PANTHER" id="PTHR24356:SF1">
    <property type="entry name" value="SERINE_THREONINE-PROTEIN KINASE GREATWALL"/>
    <property type="match status" value="1"/>
</dbReference>
<dbReference type="EMBL" id="ABEU02000008">
    <property type="status" value="NOT_ANNOTATED_CDS"/>
    <property type="molecule type" value="Genomic_DNA"/>
</dbReference>
<evidence type="ECO:0000256" key="11">
    <source>
        <dbReference type="ARBA" id="ARBA00047899"/>
    </source>
</evidence>
<feature type="region of interest" description="Disordered" evidence="13">
    <location>
        <begin position="1"/>
        <end position="103"/>
    </location>
</feature>
<dbReference type="InterPro" id="IPR000961">
    <property type="entry name" value="AGC-kinase_C"/>
</dbReference>
<dbReference type="EC" id="2.7.11.1" evidence="1"/>
<evidence type="ECO:0000259" key="15">
    <source>
        <dbReference type="PROSITE" id="PS51285"/>
    </source>
</evidence>
<dbReference type="SUPFAM" id="SSF56112">
    <property type="entry name" value="Protein kinase-like (PK-like)"/>
    <property type="match status" value="1"/>
</dbReference>
<dbReference type="SMART" id="SM00220">
    <property type="entry name" value="S_TKc"/>
    <property type="match status" value="1"/>
</dbReference>
<dbReference type="GO" id="GO:0008270">
    <property type="term" value="F:zinc ion binding"/>
    <property type="evidence" value="ECO:0007669"/>
    <property type="project" value="UniProtKB-KW"/>
</dbReference>
<dbReference type="GO" id="GO:0035556">
    <property type="term" value="P:intracellular signal transduction"/>
    <property type="evidence" value="ECO:0000318"/>
    <property type="project" value="GO_Central"/>
</dbReference>
<evidence type="ECO:0000256" key="3">
    <source>
        <dbReference type="ARBA" id="ARBA00022553"/>
    </source>
</evidence>
<dbReference type="PANTHER" id="PTHR24356">
    <property type="entry name" value="SERINE/THREONINE-PROTEIN KINASE"/>
    <property type="match status" value="1"/>
</dbReference>
<dbReference type="FunCoup" id="A0A7I4EG87">
    <property type="interactions" value="2774"/>
</dbReference>
<dbReference type="PROSITE" id="PS00108">
    <property type="entry name" value="PROTEIN_KINASE_ST"/>
    <property type="match status" value="1"/>
</dbReference>
<protein>
    <recommendedName>
        <fullName evidence="1">non-specific serine/threonine protein kinase</fullName>
        <ecNumber evidence="1">2.7.11.1</ecNumber>
    </recommendedName>
</protein>
<comment type="catalytic activity">
    <reaction evidence="12">
        <text>L-seryl-[protein] + ATP = O-phospho-L-seryl-[protein] + ADP + H(+)</text>
        <dbReference type="Rhea" id="RHEA:17989"/>
        <dbReference type="Rhea" id="RHEA-COMP:9863"/>
        <dbReference type="Rhea" id="RHEA-COMP:11604"/>
        <dbReference type="ChEBI" id="CHEBI:15378"/>
        <dbReference type="ChEBI" id="CHEBI:29999"/>
        <dbReference type="ChEBI" id="CHEBI:30616"/>
        <dbReference type="ChEBI" id="CHEBI:83421"/>
        <dbReference type="ChEBI" id="CHEBI:456216"/>
        <dbReference type="EC" id="2.7.11.1"/>
    </reaction>
</comment>
<dbReference type="FunFam" id="1.10.510.10:FF:001418">
    <property type="entry name" value="Serine/threonine protein kinase 15"/>
    <property type="match status" value="1"/>
</dbReference>
<evidence type="ECO:0000313" key="16">
    <source>
        <dbReference type="EnsemblPlants" id="Pp3c8_20800V3.23"/>
    </source>
</evidence>
<dbReference type="EnsemblPlants" id="Pp3c8_20800V3.23">
    <property type="protein sequence ID" value="Pp3c8_20800V3.23"/>
    <property type="gene ID" value="Pp3c8_20800"/>
</dbReference>
<evidence type="ECO:0000256" key="2">
    <source>
        <dbReference type="ARBA" id="ARBA00022527"/>
    </source>
</evidence>
<feature type="compositionally biased region" description="Basic and acidic residues" evidence="13">
    <location>
        <begin position="1387"/>
        <end position="1396"/>
    </location>
</feature>
<keyword evidence="6" id="KW-0547">Nucleotide-binding</keyword>
<dbReference type="Proteomes" id="UP000006727">
    <property type="component" value="Chromosome 8"/>
</dbReference>
<evidence type="ECO:0000256" key="5">
    <source>
        <dbReference type="ARBA" id="ARBA00022723"/>
    </source>
</evidence>
<feature type="compositionally biased region" description="Polar residues" evidence="13">
    <location>
        <begin position="256"/>
        <end position="277"/>
    </location>
</feature>
<name>A0A7I4EG87_PHYPA</name>
<reference evidence="16" key="3">
    <citation type="submission" date="2020-12" db="UniProtKB">
        <authorList>
            <consortium name="EnsemblPlants"/>
        </authorList>
    </citation>
    <scope>IDENTIFICATION</scope>
</reference>